<reference evidence="1 2" key="1">
    <citation type="submission" date="2018-08" db="EMBL/GenBank/DDBJ databases">
        <title>Genome and evolution of the arbuscular mycorrhizal fungus Diversispora epigaea (formerly Glomus versiforme) and its bacterial endosymbionts.</title>
        <authorList>
            <person name="Sun X."/>
            <person name="Fei Z."/>
            <person name="Harrison M."/>
        </authorList>
    </citation>
    <scope>NUCLEOTIDE SEQUENCE [LARGE SCALE GENOMIC DNA]</scope>
    <source>
        <strain evidence="1 2">IT104</strain>
    </source>
</reference>
<evidence type="ECO:0008006" key="3">
    <source>
        <dbReference type="Google" id="ProtNLM"/>
    </source>
</evidence>
<dbReference type="SUPFAM" id="SSF56112">
    <property type="entry name" value="Protein kinase-like (PK-like)"/>
    <property type="match status" value="1"/>
</dbReference>
<dbReference type="Gene3D" id="1.10.510.10">
    <property type="entry name" value="Transferase(Phosphotransferase) domain 1"/>
    <property type="match status" value="1"/>
</dbReference>
<proteinExistence type="predicted"/>
<dbReference type="InterPro" id="IPR011009">
    <property type="entry name" value="Kinase-like_dom_sf"/>
</dbReference>
<organism evidence="1 2">
    <name type="scientific">Diversispora epigaea</name>
    <dbReference type="NCBI Taxonomy" id="1348612"/>
    <lineage>
        <taxon>Eukaryota</taxon>
        <taxon>Fungi</taxon>
        <taxon>Fungi incertae sedis</taxon>
        <taxon>Mucoromycota</taxon>
        <taxon>Glomeromycotina</taxon>
        <taxon>Glomeromycetes</taxon>
        <taxon>Diversisporales</taxon>
        <taxon>Diversisporaceae</taxon>
        <taxon>Diversispora</taxon>
    </lineage>
</organism>
<keyword evidence="2" id="KW-1185">Reference proteome</keyword>
<sequence length="173" mass="20370">MITRLLIGRYKHLMIKKEIINRKHFIREFRTWSNGNPNIDKIIQETQLNDLFLSYNEYLMINLDIKRLANGGHGSGNQFTREGNIYSFDGILYEIITAQHNDHLLTEHMMIYICNGIRVKVPDFMLNWIPEWYLDLMYRCWSDDSSDIAVELVDLFCDALNNTVDNNVTTSNC</sequence>
<gene>
    <name evidence="1" type="ORF">Glove_155g63</name>
</gene>
<protein>
    <recommendedName>
        <fullName evidence="3">Serine-threonine/tyrosine-protein kinase catalytic domain-containing protein</fullName>
    </recommendedName>
</protein>
<dbReference type="AlphaFoldDB" id="A0A397IYM5"/>
<accession>A0A397IYM5</accession>
<evidence type="ECO:0000313" key="1">
    <source>
        <dbReference type="EMBL" id="RHZ78876.1"/>
    </source>
</evidence>
<dbReference type="Proteomes" id="UP000266861">
    <property type="component" value="Unassembled WGS sequence"/>
</dbReference>
<comment type="caution">
    <text evidence="1">The sequence shown here is derived from an EMBL/GenBank/DDBJ whole genome shotgun (WGS) entry which is preliminary data.</text>
</comment>
<dbReference type="EMBL" id="PQFF01000146">
    <property type="protein sequence ID" value="RHZ78876.1"/>
    <property type="molecule type" value="Genomic_DNA"/>
</dbReference>
<dbReference type="OrthoDB" id="2490842at2759"/>
<evidence type="ECO:0000313" key="2">
    <source>
        <dbReference type="Proteomes" id="UP000266861"/>
    </source>
</evidence>
<name>A0A397IYM5_9GLOM</name>